<evidence type="ECO:0000313" key="6">
    <source>
        <dbReference type="EMBL" id="ETO28752.1"/>
    </source>
</evidence>
<evidence type="ECO:0000256" key="1">
    <source>
        <dbReference type="ARBA" id="ARBA00022801"/>
    </source>
</evidence>
<feature type="domain" description="Glycoside hydrolase family 2 immunoglobulin-like beta-sandwich" evidence="4">
    <location>
        <begin position="233"/>
        <end position="309"/>
    </location>
</feature>
<gene>
    <name evidence="6" type="ORF">RFI_08380</name>
</gene>
<organism evidence="6 7">
    <name type="scientific">Reticulomyxa filosa</name>
    <dbReference type="NCBI Taxonomy" id="46433"/>
    <lineage>
        <taxon>Eukaryota</taxon>
        <taxon>Sar</taxon>
        <taxon>Rhizaria</taxon>
        <taxon>Retaria</taxon>
        <taxon>Foraminifera</taxon>
        <taxon>Monothalamids</taxon>
        <taxon>Reticulomyxidae</taxon>
        <taxon>Reticulomyxa</taxon>
    </lineage>
</organism>
<evidence type="ECO:0000259" key="5">
    <source>
        <dbReference type="Pfam" id="PF22666"/>
    </source>
</evidence>
<keyword evidence="1" id="KW-0378">Hydrolase</keyword>
<accession>X6NTY4</accession>
<evidence type="ECO:0000313" key="7">
    <source>
        <dbReference type="Proteomes" id="UP000023152"/>
    </source>
</evidence>
<dbReference type="GO" id="GO:0005975">
    <property type="term" value="P:carbohydrate metabolic process"/>
    <property type="evidence" value="ECO:0007669"/>
    <property type="project" value="InterPro"/>
</dbReference>
<dbReference type="PANTHER" id="PTHR42732:SF2">
    <property type="entry name" value="BETA-MANNOSIDASE"/>
    <property type="match status" value="1"/>
</dbReference>
<dbReference type="PANTHER" id="PTHR42732">
    <property type="entry name" value="BETA-GALACTOSIDASE"/>
    <property type="match status" value="1"/>
</dbReference>
<proteinExistence type="predicted"/>
<dbReference type="InterPro" id="IPR008979">
    <property type="entry name" value="Galactose-bd-like_sf"/>
</dbReference>
<dbReference type="InterPro" id="IPR054593">
    <property type="entry name" value="Beta-mannosidase-like_N2"/>
</dbReference>
<keyword evidence="2" id="KW-0326">Glycosidase</keyword>
<sequence length="309" mass="35409">MFSFLAAFCVWFLFVALVESWSRTSCGPTDQITQWGSQVTPNNTLPEYPRPQMVRKNNWLNMNGLWQLIDVYFVETTKTKNKKEEYETGSKVIQSWKKAKHNGYRIDSKTRYQRQYYNLHYRTTFTDFADRNKSDTRLLLNFGAVDWDTTVYVNNEIVGTHIGGYDSFVVDITKYVNESGNTLDVMVFDPTEYGQQPNGRQSISAMTEPGGSVFTPTSGIWQTVWLEFIPMNYIEGFQVITSPDLQTVSITVTVNGDPSSEQFTVKVYDSSSNKLIITATADCNEVLLLQIQNATLWSPDFPFLYDMTV</sequence>
<dbReference type="InterPro" id="IPR013783">
    <property type="entry name" value="Ig-like_fold"/>
</dbReference>
<dbReference type="InterPro" id="IPR006102">
    <property type="entry name" value="Ig-like_GH2"/>
</dbReference>
<evidence type="ECO:0000256" key="3">
    <source>
        <dbReference type="SAM" id="SignalP"/>
    </source>
</evidence>
<reference evidence="6 7" key="1">
    <citation type="journal article" date="2013" name="Curr. Biol.">
        <title>The Genome of the Foraminiferan Reticulomyxa filosa.</title>
        <authorList>
            <person name="Glockner G."/>
            <person name="Hulsmann N."/>
            <person name="Schleicher M."/>
            <person name="Noegel A.A."/>
            <person name="Eichinger L."/>
            <person name="Gallinger C."/>
            <person name="Pawlowski J."/>
            <person name="Sierra R."/>
            <person name="Euteneuer U."/>
            <person name="Pillet L."/>
            <person name="Moustafa A."/>
            <person name="Platzer M."/>
            <person name="Groth M."/>
            <person name="Szafranski K."/>
            <person name="Schliwa M."/>
        </authorList>
    </citation>
    <scope>NUCLEOTIDE SEQUENCE [LARGE SCALE GENOMIC DNA]</scope>
</reference>
<dbReference type="Pfam" id="PF22666">
    <property type="entry name" value="Glyco_hydro_2_N2"/>
    <property type="match status" value="1"/>
</dbReference>
<dbReference type="SUPFAM" id="SSF49303">
    <property type="entry name" value="beta-Galactosidase/glucuronidase domain"/>
    <property type="match status" value="1"/>
</dbReference>
<name>X6NTY4_RETFI</name>
<evidence type="ECO:0000259" key="4">
    <source>
        <dbReference type="Pfam" id="PF00703"/>
    </source>
</evidence>
<dbReference type="InterPro" id="IPR036156">
    <property type="entry name" value="Beta-gal/glucu_dom_sf"/>
</dbReference>
<keyword evidence="7" id="KW-1185">Reference proteome</keyword>
<keyword evidence="3" id="KW-0732">Signal</keyword>
<feature type="signal peptide" evidence="3">
    <location>
        <begin position="1"/>
        <end position="20"/>
    </location>
</feature>
<dbReference type="SUPFAM" id="SSF49785">
    <property type="entry name" value="Galactose-binding domain-like"/>
    <property type="match status" value="1"/>
</dbReference>
<dbReference type="InterPro" id="IPR051913">
    <property type="entry name" value="GH2_Domain-Containing"/>
</dbReference>
<dbReference type="OrthoDB" id="408320at2759"/>
<dbReference type="Gene3D" id="2.60.40.10">
    <property type="entry name" value="Immunoglobulins"/>
    <property type="match status" value="1"/>
</dbReference>
<dbReference type="Pfam" id="PF00703">
    <property type="entry name" value="Glyco_hydro_2"/>
    <property type="match status" value="1"/>
</dbReference>
<evidence type="ECO:0008006" key="8">
    <source>
        <dbReference type="Google" id="ProtNLM"/>
    </source>
</evidence>
<protein>
    <recommendedName>
        <fullName evidence="8">Glycosyl hydrolases family 2 sugar binding domain-containing protein</fullName>
    </recommendedName>
</protein>
<dbReference type="GO" id="GO:0004553">
    <property type="term" value="F:hydrolase activity, hydrolyzing O-glycosyl compounds"/>
    <property type="evidence" value="ECO:0007669"/>
    <property type="project" value="InterPro"/>
</dbReference>
<dbReference type="Proteomes" id="UP000023152">
    <property type="component" value="Unassembled WGS sequence"/>
</dbReference>
<dbReference type="Gene3D" id="2.60.120.260">
    <property type="entry name" value="Galactose-binding domain-like"/>
    <property type="match status" value="1"/>
</dbReference>
<feature type="domain" description="Beta-mannosidase-like galactose-binding" evidence="5">
    <location>
        <begin position="115"/>
        <end position="201"/>
    </location>
</feature>
<dbReference type="AlphaFoldDB" id="X6NTY4"/>
<dbReference type="EMBL" id="ASPP01006491">
    <property type="protein sequence ID" value="ETO28752.1"/>
    <property type="molecule type" value="Genomic_DNA"/>
</dbReference>
<evidence type="ECO:0000256" key="2">
    <source>
        <dbReference type="ARBA" id="ARBA00023295"/>
    </source>
</evidence>
<comment type="caution">
    <text evidence="6">The sequence shown here is derived from an EMBL/GenBank/DDBJ whole genome shotgun (WGS) entry which is preliminary data.</text>
</comment>
<feature type="chain" id="PRO_5004975580" description="Glycosyl hydrolases family 2 sugar binding domain-containing protein" evidence="3">
    <location>
        <begin position="21"/>
        <end position="309"/>
    </location>
</feature>